<organism evidence="2 3">
    <name type="scientific">Noviherbaspirillum cavernae</name>
    <dbReference type="NCBI Taxonomy" id="2320862"/>
    <lineage>
        <taxon>Bacteria</taxon>
        <taxon>Pseudomonadati</taxon>
        <taxon>Pseudomonadota</taxon>
        <taxon>Betaproteobacteria</taxon>
        <taxon>Burkholderiales</taxon>
        <taxon>Oxalobacteraceae</taxon>
        <taxon>Noviherbaspirillum</taxon>
    </lineage>
</organism>
<proteinExistence type="predicted"/>
<feature type="transmembrane region" description="Helical" evidence="1">
    <location>
        <begin position="86"/>
        <end position="105"/>
    </location>
</feature>
<keyword evidence="1" id="KW-1133">Transmembrane helix</keyword>
<gene>
    <name evidence="2" type="ORF">D3870_20550</name>
</gene>
<comment type="caution">
    <text evidence="2">The sequence shown here is derived from an EMBL/GenBank/DDBJ whole genome shotgun (WGS) entry which is preliminary data.</text>
</comment>
<evidence type="ECO:0000313" key="3">
    <source>
        <dbReference type="Proteomes" id="UP000285190"/>
    </source>
</evidence>
<keyword evidence="1" id="KW-0472">Membrane</keyword>
<sequence length="108" mass="12111">MILLQVFIPCHRYVRVPKWLTFVGYVPWATLVGVALGFTPMNPIKALRWSAVINDVISVVHHGDHDADGGAARHQGRLVITRRLKFLDWLCMGMMALAVFAMFMMSGA</sequence>
<accession>A0A418WW65</accession>
<dbReference type="RefSeq" id="WP_119742919.1">
    <property type="nucleotide sequence ID" value="NZ_QYUN01000003.1"/>
</dbReference>
<evidence type="ECO:0000313" key="2">
    <source>
        <dbReference type="EMBL" id="RJF96781.1"/>
    </source>
</evidence>
<feature type="transmembrane region" description="Helical" evidence="1">
    <location>
        <begin position="19"/>
        <end position="38"/>
    </location>
</feature>
<evidence type="ECO:0000256" key="1">
    <source>
        <dbReference type="SAM" id="Phobius"/>
    </source>
</evidence>
<name>A0A418WW65_9BURK</name>
<reference evidence="2 3" key="1">
    <citation type="submission" date="2018-09" db="EMBL/GenBank/DDBJ databases">
        <authorList>
            <person name="Zhu H."/>
        </authorList>
    </citation>
    <scope>NUCLEOTIDE SEQUENCE [LARGE SCALE GENOMIC DNA]</scope>
    <source>
        <strain evidence="2 3">K2R10-39</strain>
    </source>
</reference>
<dbReference type="EMBL" id="QYUN01000003">
    <property type="protein sequence ID" value="RJF96781.1"/>
    <property type="molecule type" value="Genomic_DNA"/>
</dbReference>
<dbReference type="OrthoDB" id="9787548at2"/>
<dbReference type="AlphaFoldDB" id="A0A418WW65"/>
<protein>
    <submittedName>
        <fullName evidence="2">Uncharacterized protein</fullName>
    </submittedName>
</protein>
<dbReference type="Proteomes" id="UP000285190">
    <property type="component" value="Unassembled WGS sequence"/>
</dbReference>
<keyword evidence="1" id="KW-0812">Transmembrane</keyword>
<keyword evidence="3" id="KW-1185">Reference proteome</keyword>